<proteinExistence type="inferred from homology"/>
<dbReference type="GO" id="GO:0005840">
    <property type="term" value="C:ribosome"/>
    <property type="evidence" value="ECO:0007669"/>
    <property type="project" value="UniProtKB-KW"/>
</dbReference>
<comment type="caution">
    <text evidence="6">The sequence shown here is derived from an EMBL/GenBank/DDBJ whole genome shotgun (WGS) entry which is preliminary data.</text>
</comment>
<keyword evidence="5" id="KW-0699">rRNA-binding</keyword>
<evidence type="ECO:0000313" key="6">
    <source>
        <dbReference type="EMBL" id="KKW33218.1"/>
    </source>
</evidence>
<dbReference type="Gene3D" id="6.10.250.290">
    <property type="match status" value="1"/>
</dbReference>
<evidence type="ECO:0000256" key="4">
    <source>
        <dbReference type="ARBA" id="ARBA00035202"/>
    </source>
</evidence>
<comment type="subunit">
    <text evidence="5">Part of the ribosomal stalk of the 50S ribosomal subunit. The N-terminus interacts with L11 and the large rRNA to form the base of the stalk. The C-terminus forms an elongated spine to which L12 dimers bind in a sequential fashion forming a multimeric L10(L12)X complex.</text>
</comment>
<dbReference type="Pfam" id="PF00466">
    <property type="entry name" value="Ribosomal_L10"/>
    <property type="match status" value="1"/>
</dbReference>
<dbReference type="SUPFAM" id="SSF160369">
    <property type="entry name" value="Ribosomal protein L10-like"/>
    <property type="match status" value="1"/>
</dbReference>
<keyword evidence="5" id="KW-0694">RNA-binding</keyword>
<evidence type="ECO:0000256" key="3">
    <source>
        <dbReference type="ARBA" id="ARBA00023274"/>
    </source>
</evidence>
<evidence type="ECO:0000256" key="5">
    <source>
        <dbReference type="HAMAP-Rule" id="MF_00362"/>
    </source>
</evidence>
<dbReference type="Proteomes" id="UP000034711">
    <property type="component" value="Unassembled WGS sequence"/>
</dbReference>
<dbReference type="NCBIfam" id="NF000955">
    <property type="entry name" value="PRK00099.1-1"/>
    <property type="match status" value="1"/>
</dbReference>
<comment type="function">
    <text evidence="5">Forms part of the ribosomal stalk, playing a central role in the interaction of the ribosome with GTP-bound translation factors.</text>
</comment>
<keyword evidence="3 5" id="KW-0687">Ribonucleoprotein</keyword>
<protein>
    <recommendedName>
        <fullName evidence="4 5">Large ribosomal subunit protein uL10</fullName>
    </recommendedName>
</protein>
<reference evidence="6 7" key="1">
    <citation type="journal article" date="2015" name="Nature">
        <title>rRNA introns, odd ribosomes, and small enigmatic genomes across a large radiation of phyla.</title>
        <authorList>
            <person name="Brown C.T."/>
            <person name="Hug L.A."/>
            <person name="Thomas B.C."/>
            <person name="Sharon I."/>
            <person name="Castelle C.J."/>
            <person name="Singh A."/>
            <person name="Wilkins M.J."/>
            <person name="Williams K.H."/>
            <person name="Banfield J.F."/>
        </authorList>
    </citation>
    <scope>NUCLEOTIDE SEQUENCE [LARGE SCALE GENOMIC DNA]</scope>
</reference>
<dbReference type="Gene3D" id="3.30.70.1730">
    <property type="match status" value="1"/>
</dbReference>
<comment type="similarity">
    <text evidence="1 5">Belongs to the universal ribosomal protein uL10 family.</text>
</comment>
<dbReference type="InterPro" id="IPR047865">
    <property type="entry name" value="Ribosomal_uL10_bac_type"/>
</dbReference>
<dbReference type="GO" id="GO:1990904">
    <property type="term" value="C:ribonucleoprotein complex"/>
    <property type="evidence" value="ECO:0007669"/>
    <property type="project" value="UniProtKB-KW"/>
</dbReference>
<dbReference type="AlphaFoldDB" id="A0A0G1XPR0"/>
<sequence length="173" mass="18570">MPKTKAQKQVIVSDLVEKLRRMKSAVFTSISGYTMPDADKLRAKGRKEGVDFVVAKKTLLTRALKEIGLELTKDQFEGSVLTSIGYEDEVAPAKLIAGLAKEKEAMKMLGGILEGKFVDAAAVKTLAKLPGKQELLAKMVGSLNAPLSGFVNVLAGNLRSFVYALNAIAKSKS</sequence>
<dbReference type="HAMAP" id="MF_00362">
    <property type="entry name" value="Ribosomal_uL10"/>
    <property type="match status" value="1"/>
</dbReference>
<evidence type="ECO:0000313" key="7">
    <source>
        <dbReference type="Proteomes" id="UP000034711"/>
    </source>
</evidence>
<gene>
    <name evidence="5" type="primary">rplJ</name>
    <name evidence="6" type="ORF">UY77_C0003G0002</name>
</gene>
<dbReference type="EMBL" id="LCRI01000003">
    <property type="protein sequence ID" value="KKW33218.1"/>
    <property type="molecule type" value="Genomic_DNA"/>
</dbReference>
<dbReference type="GO" id="GO:0006412">
    <property type="term" value="P:translation"/>
    <property type="evidence" value="ECO:0007669"/>
    <property type="project" value="UniProtKB-UniRule"/>
</dbReference>
<dbReference type="CDD" id="cd05797">
    <property type="entry name" value="Ribosomal_L10"/>
    <property type="match status" value="1"/>
</dbReference>
<accession>A0A0G1XPR0</accession>
<dbReference type="PANTHER" id="PTHR11560">
    <property type="entry name" value="39S RIBOSOMAL PROTEIN L10, MITOCHONDRIAL"/>
    <property type="match status" value="1"/>
</dbReference>
<dbReference type="InterPro" id="IPR022973">
    <property type="entry name" value="Ribosomal_uL10_bac"/>
</dbReference>
<dbReference type="InterPro" id="IPR043141">
    <property type="entry name" value="Ribosomal_uL10-like_sf"/>
</dbReference>
<organism evidence="6 7">
    <name type="scientific">Candidatus Uhrbacteria bacterium GW2011_GWA2_53_10</name>
    <dbReference type="NCBI Taxonomy" id="1618980"/>
    <lineage>
        <taxon>Bacteria</taxon>
        <taxon>Candidatus Uhriibacteriota</taxon>
    </lineage>
</organism>
<evidence type="ECO:0000256" key="2">
    <source>
        <dbReference type="ARBA" id="ARBA00022980"/>
    </source>
</evidence>
<dbReference type="InterPro" id="IPR001790">
    <property type="entry name" value="Ribosomal_uL10"/>
</dbReference>
<keyword evidence="2 5" id="KW-0689">Ribosomal protein</keyword>
<evidence type="ECO:0000256" key="1">
    <source>
        <dbReference type="ARBA" id="ARBA00008889"/>
    </source>
</evidence>
<dbReference type="GO" id="GO:0070180">
    <property type="term" value="F:large ribosomal subunit rRNA binding"/>
    <property type="evidence" value="ECO:0007669"/>
    <property type="project" value="UniProtKB-UniRule"/>
</dbReference>
<name>A0A0G1XPR0_9BACT</name>